<gene>
    <name evidence="1" type="ORF">FIV01_07610</name>
</gene>
<evidence type="ECO:0000313" key="2">
    <source>
        <dbReference type="Proteomes" id="UP000326936"/>
    </source>
</evidence>
<dbReference type="EMBL" id="CP045350">
    <property type="protein sequence ID" value="QFT26292.1"/>
    <property type="molecule type" value="Genomic_DNA"/>
</dbReference>
<dbReference type="KEGG" id="vaq:FIV01_07610"/>
<keyword evidence="2" id="KW-1185">Reference proteome</keyword>
<protein>
    <submittedName>
        <fullName evidence="1">Uncharacterized protein</fullName>
    </submittedName>
</protein>
<organism evidence="1 2">
    <name type="scientific">Vibrio aquimaris</name>
    <dbReference type="NCBI Taxonomy" id="2587862"/>
    <lineage>
        <taxon>Bacteria</taxon>
        <taxon>Pseudomonadati</taxon>
        <taxon>Pseudomonadota</taxon>
        <taxon>Gammaproteobacteria</taxon>
        <taxon>Vibrionales</taxon>
        <taxon>Vibrionaceae</taxon>
        <taxon>Vibrio</taxon>
    </lineage>
</organism>
<reference evidence="1 2" key="1">
    <citation type="submission" date="2019-10" db="EMBL/GenBank/DDBJ databases">
        <title>Complete genome sequence of Vibrio sp. strain THAF100, isolated from non-filtered water from the water column of tank 6 of a marine aquarium containing stony-coral fragments. Water maintained at 26 degree C.</title>
        <authorList>
            <person name="Ruckert C."/>
            <person name="Franco A."/>
            <person name="Kalinowski J."/>
            <person name="Glaeser S."/>
        </authorList>
    </citation>
    <scope>NUCLEOTIDE SEQUENCE [LARGE SCALE GENOMIC DNA]</scope>
    <source>
        <strain evidence="1 2">THAF100</strain>
    </source>
</reference>
<evidence type="ECO:0000313" key="1">
    <source>
        <dbReference type="EMBL" id="QFT26292.1"/>
    </source>
</evidence>
<sequence length="31" mass="3463">MSTEKCIIHITKLEYNGLVEVLKSNAALMGR</sequence>
<proteinExistence type="predicted"/>
<dbReference type="Proteomes" id="UP000326936">
    <property type="component" value="Chromosome"/>
</dbReference>
<name>A0A5P9CL66_9VIBR</name>
<accession>A0A5P9CL66</accession>
<dbReference type="AlphaFoldDB" id="A0A5P9CL66"/>